<dbReference type="PANTHER" id="PTHR42988">
    <property type="entry name" value="PHOSPHOHYDROLASE"/>
    <property type="match status" value="1"/>
</dbReference>
<evidence type="ECO:0000313" key="6">
    <source>
        <dbReference type="EMBL" id="MBS2550099.1"/>
    </source>
</evidence>
<evidence type="ECO:0000256" key="1">
    <source>
        <dbReference type="ARBA" id="ARBA00022723"/>
    </source>
</evidence>
<name>A0ABS5KVS7_9ACTN</name>
<keyword evidence="7" id="KW-1185">Reference proteome</keyword>
<dbReference type="SUPFAM" id="SSF56300">
    <property type="entry name" value="Metallo-dependent phosphatases"/>
    <property type="match status" value="1"/>
</dbReference>
<evidence type="ECO:0000313" key="7">
    <source>
        <dbReference type="Proteomes" id="UP000730482"/>
    </source>
</evidence>
<dbReference type="EMBL" id="JAAFYZ010000091">
    <property type="protein sequence ID" value="MBS2550099.1"/>
    <property type="molecule type" value="Genomic_DNA"/>
</dbReference>
<dbReference type="InterPro" id="IPR029052">
    <property type="entry name" value="Metallo-depent_PP-like"/>
</dbReference>
<feature type="domain" description="Calcineurin-like phosphoesterase" evidence="5">
    <location>
        <begin position="5"/>
        <end position="189"/>
    </location>
</feature>
<evidence type="ECO:0000259" key="5">
    <source>
        <dbReference type="Pfam" id="PF00149"/>
    </source>
</evidence>
<reference evidence="6 7" key="1">
    <citation type="submission" date="2020-02" db="EMBL/GenBank/DDBJ databases">
        <title>Acidophilic actinobacteria isolated from forest soil.</title>
        <authorList>
            <person name="Golinska P."/>
        </authorList>
    </citation>
    <scope>NUCLEOTIDE SEQUENCE [LARGE SCALE GENOMIC DNA]</scope>
    <source>
        <strain evidence="6 7">NL8</strain>
    </source>
</reference>
<evidence type="ECO:0000256" key="3">
    <source>
        <dbReference type="ARBA" id="ARBA00023004"/>
    </source>
</evidence>
<dbReference type="InterPro" id="IPR050884">
    <property type="entry name" value="CNP_phosphodiesterase-III"/>
</dbReference>
<evidence type="ECO:0000256" key="2">
    <source>
        <dbReference type="ARBA" id="ARBA00022801"/>
    </source>
</evidence>
<evidence type="ECO:0000256" key="4">
    <source>
        <dbReference type="ARBA" id="ARBA00025742"/>
    </source>
</evidence>
<proteinExistence type="inferred from homology"/>
<keyword evidence="1" id="KW-0479">Metal-binding</keyword>
<dbReference type="Proteomes" id="UP000730482">
    <property type="component" value="Unassembled WGS sequence"/>
</dbReference>
<dbReference type="RefSeq" id="WP_212012231.1">
    <property type="nucleotide sequence ID" value="NZ_JAAFYZ010000091.1"/>
</dbReference>
<comment type="caution">
    <text evidence="6">The sequence shown here is derived from an EMBL/GenBank/DDBJ whole genome shotgun (WGS) entry which is preliminary data.</text>
</comment>
<keyword evidence="2" id="KW-0378">Hydrolase</keyword>
<keyword evidence="3" id="KW-0408">Iron</keyword>
<dbReference type="InterPro" id="IPR004843">
    <property type="entry name" value="Calcineurin-like_PHP"/>
</dbReference>
<dbReference type="PANTHER" id="PTHR42988:SF2">
    <property type="entry name" value="CYCLIC NUCLEOTIDE PHOSPHODIESTERASE CBUA0032-RELATED"/>
    <property type="match status" value="1"/>
</dbReference>
<organism evidence="6 7">
    <name type="scientific">Catenulispora pinistramenti</name>
    <dbReference type="NCBI Taxonomy" id="2705254"/>
    <lineage>
        <taxon>Bacteria</taxon>
        <taxon>Bacillati</taxon>
        <taxon>Actinomycetota</taxon>
        <taxon>Actinomycetes</taxon>
        <taxon>Catenulisporales</taxon>
        <taxon>Catenulisporaceae</taxon>
        <taxon>Catenulispora</taxon>
    </lineage>
</organism>
<comment type="similarity">
    <text evidence="4">Belongs to the cyclic nucleotide phosphodiesterase class-III family.</text>
</comment>
<gene>
    <name evidence="6" type="ORF">KGQ19_24845</name>
</gene>
<dbReference type="Gene3D" id="3.60.21.10">
    <property type="match status" value="1"/>
</dbReference>
<protein>
    <submittedName>
        <fullName evidence="6">Metallophosphoesterase</fullName>
    </submittedName>
</protein>
<dbReference type="Pfam" id="PF00149">
    <property type="entry name" value="Metallophos"/>
    <property type="match status" value="1"/>
</dbReference>
<sequence>MPVVIAHVSDIHIDSEPRAAERARRVFDHLDALPADLDLVVLTGDIADHGLDAEYAGAREAAATRHPLLICPGNHDDREAFRRTLLGVPPSTEPVDQVYRTDRFVLALCDSSIPGQDDGYLADTTLRWLAAELDATPDDVPVLIGFHHPPVELNAPFVDRIRQFGEDRLAGVVARRPNVVAFLAGHAHTAAATRFAGLPLLVAPGVVSTIPLPWEGDRPVHLDQPPSLAFHVIDDRHRVTTHYRVVV</sequence>
<accession>A0ABS5KVS7</accession>